<keyword evidence="4" id="KW-1185">Reference proteome</keyword>
<feature type="domain" description="Helicase ATP-binding" evidence="1">
    <location>
        <begin position="137"/>
        <end position="307"/>
    </location>
</feature>
<dbReference type="InterPro" id="IPR014001">
    <property type="entry name" value="Helicase_ATP-bd"/>
</dbReference>
<dbReference type="PANTHER" id="PTHR47396:SF1">
    <property type="entry name" value="ATP-DEPENDENT HELICASE IRC3-RELATED"/>
    <property type="match status" value="1"/>
</dbReference>
<dbReference type="PANTHER" id="PTHR47396">
    <property type="entry name" value="TYPE I RESTRICTION ENZYME ECOKI R PROTEIN"/>
    <property type="match status" value="1"/>
</dbReference>
<dbReference type="EMBL" id="JADBEL010000014">
    <property type="protein sequence ID" value="MBE1555496.1"/>
    <property type="molecule type" value="Genomic_DNA"/>
</dbReference>
<reference evidence="3" key="1">
    <citation type="submission" date="2020-10" db="EMBL/GenBank/DDBJ databases">
        <title>Genomic Encyclopedia of Type Strains, Phase IV (KMG-IV): sequencing the most valuable type-strain genomes for metagenomic binning, comparative biology and taxonomic classification.</title>
        <authorList>
            <person name="Goeker M."/>
        </authorList>
    </citation>
    <scope>NUCLEOTIDE SEQUENCE</scope>
    <source>
        <strain evidence="3">DSM 13886</strain>
    </source>
</reference>
<dbReference type="SUPFAM" id="SSF52540">
    <property type="entry name" value="P-loop containing nucleoside triphosphate hydrolases"/>
    <property type="match status" value="1"/>
</dbReference>
<keyword evidence="3" id="KW-0547">Nucleotide-binding</keyword>
<dbReference type="SMART" id="SM00487">
    <property type="entry name" value="DEXDc"/>
    <property type="match status" value="1"/>
</dbReference>
<organism evidence="3 4">
    <name type="scientific">Sporosarcina limicola</name>
    <dbReference type="NCBI Taxonomy" id="34101"/>
    <lineage>
        <taxon>Bacteria</taxon>
        <taxon>Bacillati</taxon>
        <taxon>Bacillota</taxon>
        <taxon>Bacilli</taxon>
        <taxon>Bacillales</taxon>
        <taxon>Caryophanaceae</taxon>
        <taxon>Sporosarcina</taxon>
    </lineage>
</organism>
<evidence type="ECO:0000259" key="1">
    <source>
        <dbReference type="PROSITE" id="PS51192"/>
    </source>
</evidence>
<dbReference type="GO" id="GO:0016787">
    <property type="term" value="F:hydrolase activity"/>
    <property type="evidence" value="ECO:0007669"/>
    <property type="project" value="InterPro"/>
</dbReference>
<dbReference type="PROSITE" id="PS51192">
    <property type="entry name" value="HELICASE_ATP_BIND_1"/>
    <property type="match status" value="1"/>
</dbReference>
<dbReference type="Gene3D" id="3.40.50.300">
    <property type="entry name" value="P-loop containing nucleotide triphosphate hydrolases"/>
    <property type="match status" value="2"/>
</dbReference>
<accession>A0A927R3V5</accession>
<sequence length="612" mass="70468">METIYLKLPSVVNSFKNDKNYLYHTVASFNLQGFEVEDCVDYLKLVQVDLEVIVVDPEVEISLKGFTYILEVSDIKKRNEELIELVEKGVWIEHPRINKEMGTHKNSSDIVGSWKNNFFNKKGLRNPQLGALSSALAHWTISNDTATIVMPTGTGKTETMLSVMIAAKLEKVLVIVPSNALRKQISDKFISLGILAELGLIEDILYPVVGVMSSKLKKNEDLEAFLSNCNVIVTTMQLISGYNNHMKERIAEEFDCLIIDEAHHVPALTWNNFKNFFGNKKILQFTATPFRNDGKHIEGQIIYNYPLHKAQAEGYFHPINFIPLEEYDDIKSDEIIAKNAVEQLEEDLRQNYDHVLMARVKSSARADEVYELYKSFSQHKPVKIYSTMKKKDQETILQQINSRDTRIIVCVDMLGEGFDLPNLKIAALHDKHQSLAITLQFIGRFTRTSKKLGNATLVANIANEKISEQIEELYQLDSDWNQLINQKSKETIDKRINLDQIAEGFEGQIKELSIQEIRPKTSTVLYKTYFPKWTPEELEKSIKDVENTIIMRNVTLNILIVVQKKKVSVPWSKSKDFHDISWEASIFYWNPEKQLLFVNNSNNQWLDQWIKK</sequence>
<dbReference type="PROSITE" id="PS51194">
    <property type="entry name" value="HELICASE_CTER"/>
    <property type="match status" value="1"/>
</dbReference>
<keyword evidence="3" id="KW-0067">ATP-binding</keyword>
<dbReference type="Pfam" id="PF00271">
    <property type="entry name" value="Helicase_C"/>
    <property type="match status" value="1"/>
</dbReference>
<dbReference type="CDD" id="cd17926">
    <property type="entry name" value="DEXHc_RE"/>
    <property type="match status" value="1"/>
</dbReference>
<dbReference type="InterPro" id="IPR050742">
    <property type="entry name" value="Helicase_Restrict-Modif_Enz"/>
</dbReference>
<comment type="caution">
    <text evidence="3">The sequence shown here is derived from an EMBL/GenBank/DDBJ whole genome shotgun (WGS) entry which is preliminary data.</text>
</comment>
<dbReference type="InterPro" id="IPR006935">
    <property type="entry name" value="Helicase/UvrB_N"/>
</dbReference>
<dbReference type="GO" id="GO:0003677">
    <property type="term" value="F:DNA binding"/>
    <property type="evidence" value="ECO:0007669"/>
    <property type="project" value="InterPro"/>
</dbReference>
<evidence type="ECO:0000313" key="4">
    <source>
        <dbReference type="Proteomes" id="UP000658225"/>
    </source>
</evidence>
<dbReference type="Pfam" id="PF04851">
    <property type="entry name" value="ResIII"/>
    <property type="match status" value="1"/>
</dbReference>
<gene>
    <name evidence="3" type="ORF">H4683_002616</name>
</gene>
<dbReference type="Proteomes" id="UP000658225">
    <property type="component" value="Unassembled WGS sequence"/>
</dbReference>
<proteinExistence type="predicted"/>
<protein>
    <submittedName>
        <fullName evidence="3">Superfamily II DNA or RNA helicase</fullName>
    </submittedName>
</protein>
<dbReference type="GO" id="GO:0005829">
    <property type="term" value="C:cytosol"/>
    <property type="evidence" value="ECO:0007669"/>
    <property type="project" value="TreeGrafter"/>
</dbReference>
<dbReference type="InterPro" id="IPR001650">
    <property type="entry name" value="Helicase_C-like"/>
</dbReference>
<dbReference type="GO" id="GO:0005524">
    <property type="term" value="F:ATP binding"/>
    <property type="evidence" value="ECO:0007669"/>
    <property type="project" value="InterPro"/>
</dbReference>
<feature type="domain" description="Helicase C-terminal" evidence="2">
    <location>
        <begin position="340"/>
        <end position="492"/>
    </location>
</feature>
<dbReference type="InterPro" id="IPR027417">
    <property type="entry name" value="P-loop_NTPase"/>
</dbReference>
<dbReference type="AlphaFoldDB" id="A0A927R3V5"/>
<evidence type="ECO:0000313" key="3">
    <source>
        <dbReference type="EMBL" id="MBE1555496.1"/>
    </source>
</evidence>
<dbReference type="GO" id="GO:0004386">
    <property type="term" value="F:helicase activity"/>
    <property type="evidence" value="ECO:0007669"/>
    <property type="project" value="UniProtKB-KW"/>
</dbReference>
<evidence type="ECO:0000259" key="2">
    <source>
        <dbReference type="PROSITE" id="PS51194"/>
    </source>
</evidence>
<dbReference type="SMART" id="SM00490">
    <property type="entry name" value="HELICc"/>
    <property type="match status" value="1"/>
</dbReference>
<keyword evidence="3" id="KW-0347">Helicase</keyword>
<keyword evidence="3" id="KW-0378">Hydrolase</keyword>
<dbReference type="RefSeq" id="WP_192599213.1">
    <property type="nucleotide sequence ID" value="NZ_JADBEL010000014.1"/>
</dbReference>
<name>A0A927R3V5_9BACL</name>